<dbReference type="AlphaFoldDB" id="A0A8A4TJL3"/>
<dbReference type="RefSeq" id="WP_237379372.1">
    <property type="nucleotide sequence ID" value="NZ_CP071793.1"/>
</dbReference>
<proteinExistence type="predicted"/>
<dbReference type="SUPFAM" id="SSF54427">
    <property type="entry name" value="NTF2-like"/>
    <property type="match status" value="1"/>
</dbReference>
<sequence>MTVQTQETQVRDIAQLHEQLIDYLKQGKFAEGIEDFYAHDVVAQENGNPSRTGRDALAAAEKEYLAGVTRYDGIEVFNKLVRDDGDGNGLVIYECAMKWHHRDGGEVHVQQAVVEHWRDAKIQNIRFYGTFIP</sequence>
<keyword evidence="2" id="KW-1185">Reference proteome</keyword>
<dbReference type="InterPro" id="IPR032710">
    <property type="entry name" value="NTF2-like_dom_sf"/>
</dbReference>
<protein>
    <submittedName>
        <fullName evidence="1">Nuclear transport factor 2 family protein</fullName>
    </submittedName>
</protein>
<dbReference type="EMBL" id="CP071793">
    <property type="protein sequence ID" value="QTD49740.1"/>
    <property type="molecule type" value="Genomic_DNA"/>
</dbReference>
<accession>A0A8A4TJL3</accession>
<name>A0A8A4TJL3_SULCO</name>
<dbReference type="Gene3D" id="3.10.450.50">
    <property type="match status" value="1"/>
</dbReference>
<dbReference type="Proteomes" id="UP000663929">
    <property type="component" value="Chromosome"/>
</dbReference>
<evidence type="ECO:0000313" key="2">
    <source>
        <dbReference type="Proteomes" id="UP000663929"/>
    </source>
</evidence>
<evidence type="ECO:0000313" key="1">
    <source>
        <dbReference type="EMBL" id="QTD49740.1"/>
    </source>
</evidence>
<reference evidence="1" key="1">
    <citation type="submission" date="2021-03" db="EMBL/GenBank/DDBJ databases">
        <title>Acanthopleuribacteraceae sp. M133.</title>
        <authorList>
            <person name="Wang G."/>
        </authorList>
    </citation>
    <scope>NUCLEOTIDE SEQUENCE</scope>
    <source>
        <strain evidence="1">M133</strain>
    </source>
</reference>
<gene>
    <name evidence="1" type="ORF">J3U87_29505</name>
</gene>
<organism evidence="1 2">
    <name type="scientific">Sulfidibacter corallicola</name>
    <dbReference type="NCBI Taxonomy" id="2818388"/>
    <lineage>
        <taxon>Bacteria</taxon>
        <taxon>Pseudomonadati</taxon>
        <taxon>Acidobacteriota</taxon>
        <taxon>Holophagae</taxon>
        <taxon>Acanthopleuribacterales</taxon>
        <taxon>Acanthopleuribacteraceae</taxon>
        <taxon>Sulfidibacter</taxon>
    </lineage>
</organism>
<dbReference type="KEGG" id="scor:J3U87_29505"/>